<dbReference type="AlphaFoldDB" id="K5W970"/>
<evidence type="ECO:0000313" key="1">
    <source>
        <dbReference type="EMBL" id="EKM60488.1"/>
    </source>
</evidence>
<reference evidence="1 2" key="1">
    <citation type="journal article" date="2012" name="BMC Genomics">
        <title>Comparative genomics of the white-rot fungi, Phanerochaete carnosa and P. chrysosporium, to elucidate the genetic basis of the distinct wood types they colonize.</title>
        <authorList>
            <person name="Suzuki H."/>
            <person name="MacDonald J."/>
            <person name="Syed K."/>
            <person name="Salamov A."/>
            <person name="Hori C."/>
            <person name="Aerts A."/>
            <person name="Henrissat B."/>
            <person name="Wiebenga A."/>
            <person name="vanKuyk P.A."/>
            <person name="Barry K."/>
            <person name="Lindquist E."/>
            <person name="LaButti K."/>
            <person name="Lapidus A."/>
            <person name="Lucas S."/>
            <person name="Coutinho P."/>
            <person name="Gong Y."/>
            <person name="Samejima M."/>
            <person name="Mahadevan R."/>
            <person name="Abou-Zaid M."/>
            <person name="de Vries R.P."/>
            <person name="Igarashi K."/>
            <person name="Yadav J.S."/>
            <person name="Grigoriev I.V."/>
            <person name="Master E.R."/>
        </authorList>
    </citation>
    <scope>NUCLEOTIDE SEQUENCE [LARGE SCALE GENOMIC DNA]</scope>
    <source>
        <strain evidence="1 2">HHB-10118-sp</strain>
    </source>
</reference>
<gene>
    <name evidence="1" type="ORF">PHACADRAFT_246470</name>
</gene>
<dbReference type="GeneID" id="18913815"/>
<protein>
    <submittedName>
        <fullName evidence="1">Uncharacterized protein</fullName>
    </submittedName>
</protein>
<dbReference type="EMBL" id="JH930468">
    <property type="protein sequence ID" value="EKM60488.1"/>
    <property type="molecule type" value="Genomic_DNA"/>
</dbReference>
<organism evidence="1 2">
    <name type="scientific">Phanerochaete carnosa (strain HHB-10118-sp)</name>
    <name type="common">White-rot fungus</name>
    <name type="synonym">Peniophora carnosa</name>
    <dbReference type="NCBI Taxonomy" id="650164"/>
    <lineage>
        <taxon>Eukaryota</taxon>
        <taxon>Fungi</taxon>
        <taxon>Dikarya</taxon>
        <taxon>Basidiomycota</taxon>
        <taxon>Agaricomycotina</taxon>
        <taxon>Agaricomycetes</taxon>
        <taxon>Polyporales</taxon>
        <taxon>Phanerochaetaceae</taxon>
        <taxon>Phanerochaete</taxon>
    </lineage>
</organism>
<evidence type="ECO:0000313" key="2">
    <source>
        <dbReference type="Proteomes" id="UP000008370"/>
    </source>
</evidence>
<dbReference type="RefSeq" id="XP_007389945.1">
    <property type="nucleotide sequence ID" value="XM_007389883.1"/>
</dbReference>
<name>K5W970_PHACS</name>
<accession>K5W970</accession>
<keyword evidence="2" id="KW-1185">Reference proteome</keyword>
<feature type="non-terminal residue" evidence="1">
    <location>
        <position position="84"/>
    </location>
</feature>
<sequence length="84" mass="9499">MKIREDTRRALNKIKLKKLAIGSLLVDHEPVVGIVGLGPISTITTLELNFLQCQRFPTAKRVLRECGPRLEKLAIDLTNFNFIL</sequence>
<proteinExistence type="predicted"/>
<dbReference type="InParanoid" id="K5W970"/>
<dbReference type="KEGG" id="pco:PHACADRAFT_246470"/>
<dbReference type="Proteomes" id="UP000008370">
    <property type="component" value="Unassembled WGS sequence"/>
</dbReference>
<dbReference type="HOGENOM" id="CLU_2533693_0_0_1"/>